<dbReference type="RefSeq" id="WP_057787534.1">
    <property type="nucleotide sequence ID" value="NZ_JQCD01000024.1"/>
</dbReference>
<organism evidence="2 3">
    <name type="scientific">Weissella minor</name>
    <dbReference type="NCBI Taxonomy" id="1620"/>
    <lineage>
        <taxon>Bacteria</taxon>
        <taxon>Bacillati</taxon>
        <taxon>Bacillota</taxon>
        <taxon>Bacilli</taxon>
        <taxon>Lactobacillales</taxon>
        <taxon>Lactobacillaceae</taxon>
        <taxon>Weissella</taxon>
    </lineage>
</organism>
<reference evidence="2 3" key="1">
    <citation type="journal article" date="2015" name="Genome Announc.">
        <title>Expanding the biotechnology potential of lactobacilli through comparative genomics of 213 strains and associated genera.</title>
        <authorList>
            <person name="Sun Z."/>
            <person name="Harris H.M."/>
            <person name="McCann A."/>
            <person name="Guo C."/>
            <person name="Argimon S."/>
            <person name="Zhang W."/>
            <person name="Yang X."/>
            <person name="Jeffery I.B."/>
            <person name="Cooney J.C."/>
            <person name="Kagawa T.F."/>
            <person name="Liu W."/>
            <person name="Song Y."/>
            <person name="Salvetti E."/>
            <person name="Wrobel A."/>
            <person name="Rasinkangas P."/>
            <person name="Parkhill J."/>
            <person name="Rea M.C."/>
            <person name="O'Sullivan O."/>
            <person name="Ritari J."/>
            <person name="Douillard F.P."/>
            <person name="Paul Ross R."/>
            <person name="Yang R."/>
            <person name="Briner A.E."/>
            <person name="Felis G.E."/>
            <person name="de Vos W.M."/>
            <person name="Barrangou R."/>
            <person name="Klaenhammer T.R."/>
            <person name="Caufield P.W."/>
            <person name="Cui Y."/>
            <person name="Zhang H."/>
            <person name="O'Toole P.W."/>
        </authorList>
    </citation>
    <scope>NUCLEOTIDE SEQUENCE [LARGE SCALE GENOMIC DNA]</scope>
    <source>
        <strain evidence="2 3">DSM 20014</strain>
    </source>
</reference>
<dbReference type="PANTHER" id="PTHR36832">
    <property type="entry name" value="SLR1174 PROTEIN-RELATED"/>
    <property type="match status" value="1"/>
</dbReference>
<evidence type="ECO:0008006" key="4">
    <source>
        <dbReference type="Google" id="ProtNLM"/>
    </source>
</evidence>
<protein>
    <recommendedName>
        <fullName evidence="4">ABC transporter permease</fullName>
    </recommendedName>
</protein>
<feature type="transmembrane region" description="Helical" evidence="1">
    <location>
        <begin position="21"/>
        <end position="42"/>
    </location>
</feature>
<name>A0A0R2JHN2_9LACO</name>
<dbReference type="PANTHER" id="PTHR36832:SF1">
    <property type="entry name" value="SLR1174 PROTEIN"/>
    <property type="match status" value="1"/>
</dbReference>
<dbReference type="PATRIC" id="fig|1620.3.peg.329"/>
<feature type="transmembrane region" description="Helical" evidence="1">
    <location>
        <begin position="138"/>
        <end position="163"/>
    </location>
</feature>
<feature type="transmembrane region" description="Helical" evidence="1">
    <location>
        <begin position="62"/>
        <end position="79"/>
    </location>
</feature>
<keyword evidence="3" id="KW-1185">Reference proteome</keyword>
<evidence type="ECO:0000313" key="2">
    <source>
        <dbReference type="EMBL" id="KRN76815.1"/>
    </source>
</evidence>
<sequence length="257" mass="29448">MKYLNNGLNSFQNTITYRANFFISIFSRVIQLSLSFFMWSAIYAGSNSDSVGGYTQPEMFKYLILTGLLSFVFTFEPIFRLARSVQTGQLNTLLLRPINIKWESLSAYIGSKLIFIFILIVAIMLFSGGNVFNVVKLIVYLLISLVLWHELMFMIGSLSFWIIQMWPLRPIINAFYLFFGGLLFPLDVLPDFWYQCFRFLPVALVSSDFVQALIKIQTAPSLIIEYLLISIIWLIGLTLMTNKLFSNGLKHFEGVGA</sequence>
<dbReference type="EMBL" id="JQCD01000024">
    <property type="protein sequence ID" value="KRN76815.1"/>
    <property type="molecule type" value="Genomic_DNA"/>
</dbReference>
<dbReference type="Proteomes" id="UP000051673">
    <property type="component" value="Unassembled WGS sequence"/>
</dbReference>
<evidence type="ECO:0000256" key="1">
    <source>
        <dbReference type="SAM" id="Phobius"/>
    </source>
</evidence>
<gene>
    <name evidence="2" type="ORF">IV67_GL000324</name>
</gene>
<keyword evidence="1" id="KW-0812">Transmembrane</keyword>
<dbReference type="STRING" id="1620.IV67_GL000324"/>
<comment type="caution">
    <text evidence="2">The sequence shown here is derived from an EMBL/GenBank/DDBJ whole genome shotgun (WGS) entry which is preliminary data.</text>
</comment>
<dbReference type="InterPro" id="IPR010390">
    <property type="entry name" value="ABC-2_transporter-like"/>
</dbReference>
<proteinExistence type="predicted"/>
<feature type="transmembrane region" description="Helical" evidence="1">
    <location>
        <begin position="222"/>
        <end position="240"/>
    </location>
</feature>
<accession>A0A0R2JHN2</accession>
<evidence type="ECO:0000313" key="3">
    <source>
        <dbReference type="Proteomes" id="UP000051673"/>
    </source>
</evidence>
<dbReference type="Pfam" id="PF06182">
    <property type="entry name" value="ABC2_membrane_6"/>
    <property type="match status" value="1"/>
</dbReference>
<feature type="transmembrane region" description="Helical" evidence="1">
    <location>
        <begin position="170"/>
        <end position="186"/>
    </location>
</feature>
<keyword evidence="1" id="KW-1133">Transmembrane helix</keyword>
<dbReference type="AlphaFoldDB" id="A0A0R2JHN2"/>
<keyword evidence="1" id="KW-0472">Membrane</keyword>
<feature type="transmembrane region" description="Helical" evidence="1">
    <location>
        <begin position="105"/>
        <end position="126"/>
    </location>
</feature>